<dbReference type="EMBL" id="CH981525">
    <property type="protein sequence ID" value="EDK43654.1"/>
    <property type="molecule type" value="Genomic_DNA"/>
</dbReference>
<evidence type="ECO:0000313" key="6">
    <source>
        <dbReference type="Proteomes" id="UP000001996"/>
    </source>
</evidence>
<dbReference type="InterPro" id="IPR006925">
    <property type="entry name" value="Vps16_C"/>
</dbReference>
<dbReference type="GO" id="GO:0016197">
    <property type="term" value="P:endosomal transport"/>
    <property type="evidence" value="ECO:0007669"/>
    <property type="project" value="TreeGrafter"/>
</dbReference>
<evidence type="ECO:0000259" key="4">
    <source>
        <dbReference type="Pfam" id="PF04841"/>
    </source>
</evidence>
<dbReference type="eggNOG" id="KOG2280">
    <property type="taxonomic scope" value="Eukaryota"/>
</dbReference>
<feature type="domain" description="Vps16 C-terminal" evidence="3">
    <location>
        <begin position="591"/>
        <end position="668"/>
    </location>
</feature>
<feature type="domain" description="Vps16 N-terminal" evidence="4">
    <location>
        <begin position="5"/>
        <end position="334"/>
    </location>
</feature>
<comment type="similarity">
    <text evidence="1 2">Belongs to the VPS16 family.</text>
</comment>
<dbReference type="GO" id="GO:0003779">
    <property type="term" value="F:actin binding"/>
    <property type="evidence" value="ECO:0007669"/>
    <property type="project" value="TreeGrafter"/>
</dbReference>
<sequence>MITNPSFNWLRLQNVFYDLKTCYNTLPWSINSLYTNYRLSISENATLIAVATKSTKFINLIEVYSGSGNKLWSIVYNSNANDYIHGFYFKEEDLIVVFSNGIYRHYQDFAGNFNEFLLNESLVVFDNLSQNRASNGDLNLETTTDSVRRITDLQNGQSEEINNIVDAEIYGSFLVTRYESKFVITDLELHKNYRLEFTKYNVGDIYGMALHGSNQDPKTLNIYISYMSTIIVCNVDFGLSKFEMENQELTDGPFNEISVSSNGKLIALLNRAQSKVFVVNYMFDNMLLEYDTSKELSKPFQVEWCGNDAIALSLRDEIKVLGPGQQSVSFYYDIEEETGLDFNNYLSRDTNREGYSYVVPILQSAADGLRVLTGDKIQFLTRVPNKTINMYLIGSTCPSATLADCVDKFNRDASKANANITLLKSEGLLTTALSDCLYVALDEFDIELQKRALRAVSFGKIYDEENYDADEYLTTINIIKVLNQLRSPEIGLCLSFAEVQIVGWKNIIKMLLRRNQHYLALKVIESLQLDNLRSLVYIHWCCYKIRKELDMSDVKLYQTIVDKLISAPTPFLASVPSLATKNTTNHLPVGDICDVAHEEGRIILCKLINNLEPSISKKIKKLIDINEVELALIKAFQSGSYDLSRLVLARLQTTLTISDFFKVLNQNESKLDEGISNELREANVKISTEPFHVRGEVVGHTWLDSLATLDTAMKERFMEHQDKYYSLYLSKLKLFKEAHPDPEGEEYYTQYKSLLKSFLQGTSHGFTQKAIQKELNILELQKRLETTYLSNFYQETSVINILGRMVKMHQVKPAQKIAKEFSVSQEKFWYLVLRIYSESRQFDRLYEFALGSLDSVNGKSPIGFEPFVDAGFSKHAPKEHISVYIKNSLKYNYNEKINLFIKNEDFASAAQEALKNKDIDLLRNLQKSAPSSNSTAIRVINNSIQKLGYQV</sequence>
<dbReference type="Pfam" id="PF04840">
    <property type="entry name" value="Vps16_C"/>
    <property type="match status" value="2"/>
</dbReference>
<dbReference type="OMA" id="WCGDDCL"/>
<dbReference type="VEuPathDB" id="FungiDB:LELG_01833"/>
<comment type="function">
    <text evidence="2">Essential for vacuolar protein sorting. Required for vacuole biogenesis, stability and to maintain vacuole morphology.</text>
</comment>
<dbReference type="InParanoid" id="A5DWU6"/>
<dbReference type="PIRSF" id="PIRSF007949">
    <property type="entry name" value="VPS16"/>
    <property type="match status" value="1"/>
</dbReference>
<dbReference type="InterPro" id="IPR016534">
    <property type="entry name" value="VPS16"/>
</dbReference>
<dbReference type="GO" id="GO:0005768">
    <property type="term" value="C:endosome"/>
    <property type="evidence" value="ECO:0007669"/>
    <property type="project" value="UniProtKB-ARBA"/>
</dbReference>
<dbReference type="Proteomes" id="UP000001996">
    <property type="component" value="Unassembled WGS sequence"/>
</dbReference>
<organism evidence="5 6">
    <name type="scientific">Lodderomyces elongisporus (strain ATCC 11503 / CBS 2605 / JCM 1781 / NBRC 1676 / NRRL YB-4239)</name>
    <name type="common">Yeast</name>
    <name type="synonym">Saccharomyces elongisporus</name>
    <dbReference type="NCBI Taxonomy" id="379508"/>
    <lineage>
        <taxon>Eukaryota</taxon>
        <taxon>Fungi</taxon>
        <taxon>Dikarya</taxon>
        <taxon>Ascomycota</taxon>
        <taxon>Saccharomycotina</taxon>
        <taxon>Pichiomycetes</taxon>
        <taxon>Debaryomycetaceae</taxon>
        <taxon>Candida/Lodderomyces clade</taxon>
        <taxon>Lodderomyces</taxon>
    </lineage>
</organism>
<dbReference type="InterPro" id="IPR006926">
    <property type="entry name" value="Vps16_N"/>
</dbReference>
<dbReference type="STRING" id="379508.A5DWU6"/>
<protein>
    <recommendedName>
        <fullName evidence="2">Probable vacuolar protein sorting-associated protein 16 homolog</fullName>
    </recommendedName>
</protein>
<dbReference type="GeneID" id="5233660"/>
<dbReference type="KEGG" id="lel:PVL30_001805"/>
<evidence type="ECO:0000259" key="3">
    <source>
        <dbReference type="Pfam" id="PF04840"/>
    </source>
</evidence>
<dbReference type="HOGENOM" id="CLU_008909_1_0_1"/>
<accession>A5DWU6</accession>
<evidence type="ECO:0000256" key="1">
    <source>
        <dbReference type="ARBA" id="ARBA00009250"/>
    </source>
</evidence>
<evidence type="ECO:0000313" key="5">
    <source>
        <dbReference type="EMBL" id="EDK43654.1"/>
    </source>
</evidence>
<dbReference type="AlphaFoldDB" id="A5DWU6"/>
<dbReference type="OrthoDB" id="1792at2759"/>
<keyword evidence="6" id="KW-1185">Reference proteome</keyword>
<evidence type="ECO:0000256" key="2">
    <source>
        <dbReference type="PIRNR" id="PIRNR007949"/>
    </source>
</evidence>
<keyword evidence="2" id="KW-0813">Transport</keyword>
<dbReference type="GO" id="GO:0030897">
    <property type="term" value="C:HOPS complex"/>
    <property type="evidence" value="ECO:0007669"/>
    <property type="project" value="TreeGrafter"/>
</dbReference>
<dbReference type="FunCoup" id="A5DWU6">
    <property type="interactions" value="1046"/>
</dbReference>
<dbReference type="PANTHER" id="PTHR12811">
    <property type="entry name" value="VACUOLAR PROTEIN SORTING VPS16"/>
    <property type="match status" value="1"/>
</dbReference>
<dbReference type="Gene3D" id="1.10.150.780">
    <property type="entry name" value="Vps16, C-terminal region"/>
    <property type="match status" value="1"/>
</dbReference>
<feature type="domain" description="Vps16 N-terminal" evidence="4">
    <location>
        <begin position="359"/>
        <end position="468"/>
    </location>
</feature>
<name>A5DWU6_LODEL</name>
<dbReference type="PANTHER" id="PTHR12811:SF0">
    <property type="entry name" value="VACUOLAR PROTEIN SORTING-ASSOCIATED PROTEIN 16 HOMOLOG"/>
    <property type="match status" value="1"/>
</dbReference>
<gene>
    <name evidence="5" type="ORF">LELG_01833</name>
</gene>
<dbReference type="InterPro" id="IPR038132">
    <property type="entry name" value="Vps16_C_sf"/>
</dbReference>
<feature type="domain" description="Vps16 C-terminal" evidence="3">
    <location>
        <begin position="745"/>
        <end position="937"/>
    </location>
</feature>
<dbReference type="Pfam" id="PF04841">
    <property type="entry name" value="Vps16_N"/>
    <property type="match status" value="2"/>
</dbReference>
<keyword evidence="2" id="KW-0653">Protein transport</keyword>
<reference evidence="5 6" key="1">
    <citation type="journal article" date="2009" name="Nature">
        <title>Evolution of pathogenicity and sexual reproduction in eight Candida genomes.</title>
        <authorList>
            <person name="Butler G."/>
            <person name="Rasmussen M.D."/>
            <person name="Lin M.F."/>
            <person name="Santos M.A."/>
            <person name="Sakthikumar S."/>
            <person name="Munro C.A."/>
            <person name="Rheinbay E."/>
            <person name="Grabherr M."/>
            <person name="Forche A."/>
            <person name="Reedy J.L."/>
            <person name="Agrafioti I."/>
            <person name="Arnaud M.B."/>
            <person name="Bates S."/>
            <person name="Brown A.J."/>
            <person name="Brunke S."/>
            <person name="Costanzo M.C."/>
            <person name="Fitzpatrick D.A."/>
            <person name="de Groot P.W."/>
            <person name="Harris D."/>
            <person name="Hoyer L.L."/>
            <person name="Hube B."/>
            <person name="Klis F.M."/>
            <person name="Kodira C."/>
            <person name="Lennard N."/>
            <person name="Logue M.E."/>
            <person name="Martin R."/>
            <person name="Neiman A.M."/>
            <person name="Nikolaou E."/>
            <person name="Quail M.A."/>
            <person name="Quinn J."/>
            <person name="Santos M.C."/>
            <person name="Schmitzberger F.F."/>
            <person name="Sherlock G."/>
            <person name="Shah P."/>
            <person name="Silverstein K.A."/>
            <person name="Skrzypek M.S."/>
            <person name="Soll D."/>
            <person name="Staggs R."/>
            <person name="Stansfield I."/>
            <person name="Stumpf M.P."/>
            <person name="Sudbery P.E."/>
            <person name="Srikantha T."/>
            <person name="Zeng Q."/>
            <person name="Berman J."/>
            <person name="Berriman M."/>
            <person name="Heitman J."/>
            <person name="Gow N.A."/>
            <person name="Lorenz M.C."/>
            <person name="Birren B.W."/>
            <person name="Kellis M."/>
            <person name="Cuomo C.A."/>
        </authorList>
    </citation>
    <scope>NUCLEOTIDE SEQUENCE [LARGE SCALE GENOMIC DNA]</scope>
    <source>
        <strain evidence="6">ATCC 11503 / BCRC 21390 / CBS 2605 / JCM 1781 / NBRC 1676 / NRRL YB-4239</strain>
    </source>
</reference>
<proteinExistence type="inferred from homology"/>
<dbReference type="GO" id="GO:0006886">
    <property type="term" value="P:intracellular protein transport"/>
    <property type="evidence" value="ECO:0007669"/>
    <property type="project" value="InterPro"/>
</dbReference>
<dbReference type="GO" id="GO:0042144">
    <property type="term" value="P:vacuole fusion, non-autophagic"/>
    <property type="evidence" value="ECO:0007669"/>
    <property type="project" value="TreeGrafter"/>
</dbReference>